<evidence type="ECO:0000259" key="5">
    <source>
        <dbReference type="PROSITE" id="PS50837"/>
    </source>
</evidence>
<dbReference type="CDD" id="cd00200">
    <property type="entry name" value="WD40"/>
    <property type="match status" value="2"/>
</dbReference>
<dbReference type="InterPro" id="IPR015943">
    <property type="entry name" value="WD40/YVTN_repeat-like_dom_sf"/>
</dbReference>
<keyword evidence="2" id="KW-0677">Repeat</keyword>
<dbReference type="PANTHER" id="PTHR19848">
    <property type="entry name" value="WD40 REPEAT PROTEIN"/>
    <property type="match status" value="1"/>
</dbReference>
<comment type="caution">
    <text evidence="6">The sequence shown here is derived from an EMBL/GenBank/DDBJ whole genome shotgun (WGS) entry which is preliminary data.</text>
</comment>
<gene>
    <name evidence="6" type="ORF">MGU_10059</name>
</gene>
<dbReference type="Gene3D" id="3.40.50.300">
    <property type="entry name" value="P-loop containing nucleotide triphosphate hydrolases"/>
    <property type="match status" value="1"/>
</dbReference>
<dbReference type="InterPro" id="IPR001680">
    <property type="entry name" value="WD40_rpt"/>
</dbReference>
<dbReference type="PROSITE" id="PS00678">
    <property type="entry name" value="WD_REPEATS_1"/>
    <property type="match status" value="3"/>
</dbReference>
<feature type="repeat" description="WD" evidence="3">
    <location>
        <begin position="1179"/>
        <end position="1220"/>
    </location>
</feature>
<dbReference type="InterPro" id="IPR007111">
    <property type="entry name" value="NACHT_NTPase"/>
</dbReference>
<dbReference type="OrthoDB" id="4961336at2759"/>
<keyword evidence="1 3" id="KW-0853">WD repeat</keyword>
<dbReference type="InterPro" id="IPR036322">
    <property type="entry name" value="WD40_repeat_dom_sf"/>
</dbReference>
<dbReference type="SUPFAM" id="SSF101908">
    <property type="entry name" value="Putative isomerase YbhE"/>
    <property type="match status" value="1"/>
</dbReference>
<dbReference type="PROSITE" id="PS50294">
    <property type="entry name" value="WD_REPEATS_REGION"/>
    <property type="match status" value="7"/>
</dbReference>
<dbReference type="PANTHER" id="PTHR19848:SF8">
    <property type="entry name" value="F-BOX AND WD REPEAT DOMAIN CONTAINING 7"/>
    <property type="match status" value="1"/>
</dbReference>
<feature type="repeat" description="WD" evidence="3">
    <location>
        <begin position="1044"/>
        <end position="1085"/>
    </location>
</feature>
<dbReference type="PROSITE" id="PS50837">
    <property type="entry name" value="NACHT"/>
    <property type="match status" value="1"/>
</dbReference>
<dbReference type="Pfam" id="PF00400">
    <property type="entry name" value="WD40"/>
    <property type="match status" value="11"/>
</dbReference>
<dbReference type="SMART" id="SM00320">
    <property type="entry name" value="WD40"/>
    <property type="match status" value="11"/>
</dbReference>
<dbReference type="HOGENOM" id="CLU_000288_6_16_1"/>
<feature type="repeat" description="WD" evidence="3">
    <location>
        <begin position="1223"/>
        <end position="1264"/>
    </location>
</feature>
<dbReference type="Gene3D" id="2.130.10.10">
    <property type="entry name" value="YVTN repeat-like/Quinoprotein amine dehydrogenase"/>
    <property type="match status" value="4"/>
</dbReference>
<dbReference type="SUPFAM" id="SSF52540">
    <property type="entry name" value="P-loop containing nucleoside triphosphate hydrolases"/>
    <property type="match status" value="1"/>
</dbReference>
<accession>A0A0B4GSI4</accession>
<dbReference type="InterPro" id="IPR020472">
    <property type="entry name" value="WD40_PAC1"/>
</dbReference>
<evidence type="ECO:0000256" key="4">
    <source>
        <dbReference type="SAM" id="MobiDB-lite"/>
    </source>
</evidence>
<reference evidence="6 7" key="1">
    <citation type="journal article" date="2014" name="Proc. Natl. Acad. Sci. U.S.A.">
        <title>Trajectory and genomic determinants of fungal-pathogen speciation and host adaptation.</title>
        <authorList>
            <person name="Hu X."/>
            <person name="Xiao G."/>
            <person name="Zheng P."/>
            <person name="Shang Y."/>
            <person name="Su Y."/>
            <person name="Zhang X."/>
            <person name="Liu X."/>
            <person name="Zhan S."/>
            <person name="St Leger R.J."/>
            <person name="Wang C."/>
        </authorList>
    </citation>
    <scope>NUCLEOTIDE SEQUENCE [LARGE SCALE GENOMIC DNA]</scope>
    <source>
        <strain evidence="6 7">ARSEF 977</strain>
    </source>
</reference>
<evidence type="ECO:0000256" key="2">
    <source>
        <dbReference type="ARBA" id="ARBA00022737"/>
    </source>
</evidence>
<dbReference type="InterPro" id="IPR056884">
    <property type="entry name" value="NPHP3-like_N"/>
</dbReference>
<feature type="repeat" description="WD" evidence="3">
    <location>
        <begin position="876"/>
        <end position="917"/>
    </location>
</feature>
<dbReference type="PRINTS" id="PR00320">
    <property type="entry name" value="GPROTEINBRPT"/>
</dbReference>
<feature type="domain" description="NACHT" evidence="5">
    <location>
        <begin position="354"/>
        <end position="506"/>
    </location>
</feature>
<dbReference type="SUPFAM" id="SSF50978">
    <property type="entry name" value="WD40 repeat-like"/>
    <property type="match status" value="1"/>
</dbReference>
<evidence type="ECO:0000256" key="1">
    <source>
        <dbReference type="ARBA" id="ARBA00022574"/>
    </source>
</evidence>
<dbReference type="PROSITE" id="PS50082">
    <property type="entry name" value="WD_REPEATS_2"/>
    <property type="match status" value="9"/>
</dbReference>
<feature type="region of interest" description="Disordered" evidence="4">
    <location>
        <begin position="1428"/>
        <end position="1447"/>
    </location>
</feature>
<feature type="repeat" description="WD" evidence="3">
    <location>
        <begin position="918"/>
        <end position="958"/>
    </location>
</feature>
<dbReference type="InterPro" id="IPR019775">
    <property type="entry name" value="WD40_repeat_CS"/>
</dbReference>
<evidence type="ECO:0000256" key="3">
    <source>
        <dbReference type="PROSITE-ProRule" id="PRU00221"/>
    </source>
</evidence>
<dbReference type="InterPro" id="IPR031359">
    <property type="entry name" value="NACHT_N"/>
</dbReference>
<feature type="repeat" description="WD" evidence="3">
    <location>
        <begin position="1002"/>
        <end position="1043"/>
    </location>
</feature>
<evidence type="ECO:0000313" key="7">
    <source>
        <dbReference type="Proteomes" id="UP000031192"/>
    </source>
</evidence>
<name>A0A0B4GSI4_METGA</name>
<feature type="repeat" description="WD" evidence="3">
    <location>
        <begin position="1086"/>
        <end position="1127"/>
    </location>
</feature>
<evidence type="ECO:0000313" key="6">
    <source>
        <dbReference type="EMBL" id="KID82647.1"/>
    </source>
</evidence>
<feature type="region of interest" description="Disordered" evidence="4">
    <location>
        <begin position="1"/>
        <end position="40"/>
    </location>
</feature>
<dbReference type="InterPro" id="IPR027417">
    <property type="entry name" value="P-loop_NTPase"/>
</dbReference>
<dbReference type="EMBL" id="AZNH01000079">
    <property type="protein sequence ID" value="KID82647.1"/>
    <property type="molecule type" value="Genomic_DNA"/>
</dbReference>
<feature type="repeat" description="WD" evidence="3">
    <location>
        <begin position="1128"/>
        <end position="1159"/>
    </location>
</feature>
<dbReference type="Proteomes" id="UP000031192">
    <property type="component" value="Unassembled WGS sequence"/>
</dbReference>
<keyword evidence="7" id="KW-1185">Reference proteome</keyword>
<dbReference type="Pfam" id="PF17100">
    <property type="entry name" value="NACHT_N"/>
    <property type="match status" value="1"/>
</dbReference>
<dbReference type="Pfam" id="PF24883">
    <property type="entry name" value="NPHP3_N"/>
    <property type="match status" value="1"/>
</dbReference>
<feature type="repeat" description="WD" evidence="3">
    <location>
        <begin position="1265"/>
        <end position="1300"/>
    </location>
</feature>
<proteinExistence type="predicted"/>
<organism evidence="6 7">
    <name type="scientific">Metarhizium guizhouense (strain ARSEF 977)</name>
    <dbReference type="NCBI Taxonomy" id="1276136"/>
    <lineage>
        <taxon>Eukaryota</taxon>
        <taxon>Fungi</taxon>
        <taxon>Dikarya</taxon>
        <taxon>Ascomycota</taxon>
        <taxon>Pezizomycotina</taxon>
        <taxon>Sordariomycetes</taxon>
        <taxon>Hypocreomycetidae</taxon>
        <taxon>Hypocreales</taxon>
        <taxon>Clavicipitaceae</taxon>
        <taxon>Metarhizium</taxon>
    </lineage>
</organism>
<sequence length="1515" mass="170955">MPKGKIKLPPSPESDSVHYPQAPKGKNPIRPQSPASTSSMEAARLWDAAYNQLKAEHPKMMRWYEVILENLSTSIRRRDFDPMMPAENKINQADTLARRLQMAQLIDTWCNGIDEESSDEVDSSEFDHPTPSLKTALQKITQSMPHAALAWAGACYSLMALLITLRLATEAKSDYLDFINLISKLEWFCNLHRVLTPPASDNDEKIDEIHKEPRKKLIDLYRAILLYEIRIVCFYFGRFYFAFVGVTHEIGQVPLDRSEAKRQVDEAEKAFSLLNCSQVKMQLEKLLEETSVHDKELSQPDKERQLMRDLHIALRKWTRRLEPEGSYSMPDLYEWILSTQEYKEFLDWDKADPKLLWVSGGPGRGKTLLFAAIASQLSVRGKEEPVTAKLAFFFCGSSTFGSDSVAAVLKGLIWCLLEQEPLLGRHLDELRTSTRRKYFDDQSDFVALSGAFYSMIQDPNFAKTYFLVDAIDQCSTDDGPGLDDFLHLISVSRSLSSKVRWLVSSSYTDTTEMALEKGRGCRHLSLDASPSPRALIEAVDRHITHKVSELAQEKSYGEALENEIVRKIRQRPQRNFLWVNIVCTALREEEKWYAVEVLQEMPDDLQKLYDKMGSRIQQLPREDPSFCREVLSTMAAAYQPLHISELSALAELREGVDVLTIVKKCSPFLEVRDNFVCFQHPSTKDYARRHILLPSATSQAHLDILGRAINSLSTFLDKEILTVRDIATKQLDLETRLAPVRYTSIYWMRHMCEITNIDKHPEVTEAVILFLENYFVHWLKILGSMKRLSTSATMLFRLEAFLLAKLSSTNKLLPVVRDAHRLLRFHRSVNRPDASLVQDTLLFWPSSSVVKQGSMPQWVVTRPLMENHLSHEFQSLRGHYNCVRCIAFSADGALLASCSDDKTVRIWDVQAGTVQHTLRGHTHWIFCLDFSRTGLVASGAADSTVRLWNATTGRPVGTLSGHWGWVHAVSFAPNGKKLVAASGQSLYVWDLSVNKPELWKSFKAHGGSIRSVVLSPDGRFLVSGGEDKKVNIWDGQTYALLRTLNGHEKGISCVAFSPIGHHIASGSDDATIRVWDALTGNEIRKLSRSSDHVLSLAFSRDGSQLAVASRNCVIDVWNYEMEQLTQVLRGHTDFVTSVAFSPQGPYLASCSQDSTTRLWYDEPEESTNVHEVEKEADSFLSYAHDICALTVSLDGRCVASAMTDGTIHLWDGETGKRLRNAERMGHDDEVNSIAFSHDGQSLASASKDATVRVYHVPSGKLRRSFSGHEARVRCAVFGPDGQFIASASDDSTIRVWDLESRNGDSPQILRKHKDYAPAVAFSPDGRYLASSGVTVQVWERESGSSTWREKIIMDSNPNYFHFVLFYPDSRRILLSDGLKLRTWDVQTEQFEGPLIKTAKWFSRTLWFDGISADHVMTAHGALPLICPGSSPVEPKTQQPQSLPPGRHPYGISYSDEDENWYITWRNEKVIFIPAKYAPVYSHVDGHKVVLGCASGDVLLFRFSTGMTPHGAGSRR</sequence>
<protein>
    <submittedName>
        <fullName evidence="6">Heterokaryon incompatibility protein R</fullName>
    </submittedName>
</protein>